<sequence>MTDTELAGKTFDTIAEAVASDAATPGGGAVAGLTAALAAGLVAMVARYSTATDRFDPVTLAARADELRGTAQRLADEDARVYRRYLDAAALPKQPDPAARKAAIRAALDAAADVPLALTEVAEEVAGLGELLAGAGNPRLRSDAVTAAQLGGAVATSAAALVEENLRARTDDPRVVRAAALAASARTAAAGLLEPTRPEPTPPRSVPS</sequence>
<reference evidence="3 4" key="1">
    <citation type="journal article" date="2015" name="Int. J. Syst. Evol. Microbiol.">
        <title>Amycolatopsis rhabdoformis sp. nov., an actinomycete isolated from a tropical forest soil.</title>
        <authorList>
            <person name="Souza W.R."/>
            <person name="Silva R.E."/>
            <person name="Goodfellow M."/>
            <person name="Busarakam K."/>
            <person name="Figueiro F.S."/>
            <person name="Ferreira D."/>
            <person name="Rodrigues-Filho E."/>
            <person name="Moraes L.A.B."/>
            <person name="Zucchi T.D."/>
        </authorList>
    </citation>
    <scope>NUCLEOTIDE SEQUENCE [LARGE SCALE GENOMIC DNA]</scope>
    <source>
        <strain evidence="3 4">NCIMB 14900</strain>
    </source>
</reference>
<dbReference type="InterPro" id="IPR036178">
    <property type="entry name" value="Formintransfe-cycloase-like_sf"/>
</dbReference>
<dbReference type="EMBL" id="CP142149">
    <property type="protein sequence ID" value="WSE29922.1"/>
    <property type="molecule type" value="Genomic_DNA"/>
</dbReference>
<dbReference type="Pfam" id="PF04961">
    <property type="entry name" value="FTCD_C"/>
    <property type="match status" value="1"/>
</dbReference>
<feature type="domain" description="Cyclodeaminase/cyclohydrolase" evidence="2">
    <location>
        <begin position="12"/>
        <end position="174"/>
    </location>
</feature>
<keyword evidence="4" id="KW-1185">Reference proteome</keyword>
<evidence type="ECO:0000259" key="2">
    <source>
        <dbReference type="Pfam" id="PF04961"/>
    </source>
</evidence>
<dbReference type="SUPFAM" id="SSF101262">
    <property type="entry name" value="Methenyltetrahydrofolate cyclohydrolase-like"/>
    <property type="match status" value="1"/>
</dbReference>
<dbReference type="Gene3D" id="1.20.120.680">
    <property type="entry name" value="Formiminotetrahydrofolate cyclodeaminase monomer, up-and-down helical bundle"/>
    <property type="match status" value="1"/>
</dbReference>
<protein>
    <submittedName>
        <fullName evidence="3">Cyclodeaminase/cyclohydrolase family protein</fullName>
    </submittedName>
</protein>
<evidence type="ECO:0000313" key="3">
    <source>
        <dbReference type="EMBL" id="WSE29922.1"/>
    </source>
</evidence>
<evidence type="ECO:0000313" key="4">
    <source>
        <dbReference type="Proteomes" id="UP001330812"/>
    </source>
</evidence>
<gene>
    <name evidence="3" type="ORF">VSH64_45240</name>
</gene>
<organism evidence="3 4">
    <name type="scientific">Amycolatopsis rhabdoformis</name>
    <dbReference type="NCBI Taxonomy" id="1448059"/>
    <lineage>
        <taxon>Bacteria</taxon>
        <taxon>Bacillati</taxon>
        <taxon>Actinomycetota</taxon>
        <taxon>Actinomycetes</taxon>
        <taxon>Pseudonocardiales</taxon>
        <taxon>Pseudonocardiaceae</taxon>
        <taxon>Amycolatopsis</taxon>
    </lineage>
</organism>
<accession>A0ABZ1I6E8</accession>
<name>A0ABZ1I6E8_9PSEU</name>
<dbReference type="InterPro" id="IPR007044">
    <property type="entry name" value="Cyclodeamin/CycHdrlase"/>
</dbReference>
<dbReference type="RefSeq" id="WP_326568880.1">
    <property type="nucleotide sequence ID" value="NZ_CP142149.1"/>
</dbReference>
<feature type="compositionally biased region" description="Pro residues" evidence="1">
    <location>
        <begin position="198"/>
        <end position="208"/>
    </location>
</feature>
<feature type="region of interest" description="Disordered" evidence="1">
    <location>
        <begin position="187"/>
        <end position="208"/>
    </location>
</feature>
<evidence type="ECO:0000256" key="1">
    <source>
        <dbReference type="SAM" id="MobiDB-lite"/>
    </source>
</evidence>
<dbReference type="Proteomes" id="UP001330812">
    <property type="component" value="Chromosome"/>
</dbReference>
<proteinExistence type="predicted"/>